<comment type="subcellular location">
    <subcellularLocation>
        <location evidence="5">Cytoplasm</location>
    </subcellularLocation>
</comment>
<dbReference type="PANTHER" id="PTHR33603:SF1">
    <property type="entry name" value="RIBOSOMAL RNA LARGE SUBUNIT METHYLTRANSFERASE H"/>
    <property type="match status" value="1"/>
</dbReference>
<evidence type="ECO:0000256" key="1">
    <source>
        <dbReference type="ARBA" id="ARBA00022603"/>
    </source>
</evidence>
<dbReference type="PIRSF" id="PIRSF004505">
    <property type="entry name" value="MT_bac"/>
    <property type="match status" value="1"/>
</dbReference>
<sequence length="148" mass="16684">MEISVYSIAKNKDGFGIEEYIKMAQKYAKIEDVILFNNKIAKAQSISKDESLRCYDEIYASRISGFCIGLDERGKLFDSQEFAKLLDSKAKISFFIGGAYGLSSEFKSKMDMIISLSSLTLAHKVAKLVLYEQIFRGLCINAGHPYHK</sequence>
<dbReference type="HAMAP" id="MF_00658">
    <property type="entry name" value="23SrRNA_methyltr_H"/>
    <property type="match status" value="1"/>
</dbReference>
<dbReference type="RefSeq" id="WP_025802886.1">
    <property type="nucleotide sequence ID" value="NZ_CP053842.1"/>
</dbReference>
<reference evidence="6 7" key="1">
    <citation type="submission" date="2020-10" db="EMBL/GenBank/DDBJ databases">
        <title>Campylobacter and Helicobacter PacBio genomes.</title>
        <authorList>
            <person name="Lane C."/>
        </authorList>
    </citation>
    <scope>NUCLEOTIDE SEQUENCE [LARGE SCALE GENOMIC DNA]</scope>
    <source>
        <strain evidence="6 7">2016D-0077</strain>
    </source>
</reference>
<keyword evidence="5" id="KW-0698">rRNA processing</keyword>
<dbReference type="InterPro" id="IPR003742">
    <property type="entry name" value="RlmH-like"/>
</dbReference>
<dbReference type="EC" id="2.1.1.177" evidence="5"/>
<name>A0A7M1LE74_9BACT</name>
<dbReference type="Proteomes" id="UP000594749">
    <property type="component" value="Chromosome"/>
</dbReference>
<evidence type="ECO:0000256" key="2">
    <source>
        <dbReference type="ARBA" id="ARBA00022679"/>
    </source>
</evidence>
<proteinExistence type="inferred from homology"/>
<dbReference type="AlphaFoldDB" id="A0A7M1LE74"/>
<protein>
    <recommendedName>
        <fullName evidence="5">Ribosomal RNA large subunit methyltransferase H</fullName>
        <ecNumber evidence="5">2.1.1.177</ecNumber>
    </recommendedName>
    <alternativeName>
        <fullName evidence="5">23S rRNA (pseudouridine1915-N3)-methyltransferase</fullName>
    </alternativeName>
    <alternativeName>
        <fullName evidence="5">23S rRNA m3Psi1915 methyltransferase</fullName>
    </alternativeName>
    <alternativeName>
        <fullName evidence="5">rRNA (pseudouridine-N3-)-methyltransferase RlmH</fullName>
    </alternativeName>
</protein>
<keyword evidence="1 5" id="KW-0489">Methyltransferase</keyword>
<organism evidence="6 7">
    <name type="scientific">Campylobacter corcagiensis</name>
    <dbReference type="NCBI Taxonomy" id="1448857"/>
    <lineage>
        <taxon>Bacteria</taxon>
        <taxon>Pseudomonadati</taxon>
        <taxon>Campylobacterota</taxon>
        <taxon>Epsilonproteobacteria</taxon>
        <taxon>Campylobacterales</taxon>
        <taxon>Campylobacteraceae</taxon>
        <taxon>Campylobacter</taxon>
    </lineage>
</organism>
<dbReference type="InterPro" id="IPR029028">
    <property type="entry name" value="Alpha/beta_knot_MTases"/>
</dbReference>
<keyword evidence="3 5" id="KW-0949">S-adenosyl-L-methionine</keyword>
<accession>A0A7M1LE74</accession>
<dbReference type="CDD" id="cd18081">
    <property type="entry name" value="RlmH-like"/>
    <property type="match status" value="1"/>
</dbReference>
<comment type="subunit">
    <text evidence="5">Homodimer.</text>
</comment>
<keyword evidence="5" id="KW-0963">Cytoplasm</keyword>
<evidence type="ECO:0000313" key="7">
    <source>
        <dbReference type="Proteomes" id="UP000594749"/>
    </source>
</evidence>
<dbReference type="OrthoDB" id="9806643at2"/>
<dbReference type="Gene3D" id="3.40.1280.10">
    <property type="match status" value="1"/>
</dbReference>
<dbReference type="GO" id="GO:0005737">
    <property type="term" value="C:cytoplasm"/>
    <property type="evidence" value="ECO:0007669"/>
    <property type="project" value="UniProtKB-SubCell"/>
</dbReference>
<dbReference type="PANTHER" id="PTHR33603">
    <property type="entry name" value="METHYLTRANSFERASE"/>
    <property type="match status" value="1"/>
</dbReference>
<dbReference type="SUPFAM" id="SSF75217">
    <property type="entry name" value="alpha/beta knot"/>
    <property type="match status" value="1"/>
</dbReference>
<feature type="binding site" evidence="5">
    <location>
        <begin position="116"/>
        <end position="121"/>
    </location>
    <ligand>
        <name>S-adenosyl-L-methionine</name>
        <dbReference type="ChEBI" id="CHEBI:59789"/>
    </ligand>
</feature>
<dbReference type="GO" id="GO:0070038">
    <property type="term" value="F:rRNA (pseudouridine-N3-)-methyltransferase activity"/>
    <property type="evidence" value="ECO:0007669"/>
    <property type="project" value="UniProtKB-UniRule"/>
</dbReference>
<keyword evidence="7" id="KW-1185">Reference proteome</keyword>
<dbReference type="Pfam" id="PF02590">
    <property type="entry name" value="SPOUT_MTase"/>
    <property type="match status" value="1"/>
</dbReference>
<feature type="binding site" evidence="5">
    <location>
        <position position="97"/>
    </location>
    <ligand>
        <name>S-adenosyl-L-methionine</name>
        <dbReference type="ChEBI" id="CHEBI:59789"/>
    </ligand>
</feature>
<feature type="binding site" evidence="5">
    <location>
        <position position="70"/>
    </location>
    <ligand>
        <name>S-adenosyl-L-methionine</name>
        <dbReference type="ChEBI" id="CHEBI:59789"/>
    </ligand>
</feature>
<comment type="similarity">
    <text evidence="4 5">Belongs to the RNA methyltransferase RlmH family.</text>
</comment>
<evidence type="ECO:0000313" key="6">
    <source>
        <dbReference type="EMBL" id="QOQ86631.1"/>
    </source>
</evidence>
<comment type="function">
    <text evidence="5">Specifically methylates the pseudouridine at position 1915 (m3Psi1915) in 23S rRNA.</text>
</comment>
<gene>
    <name evidence="5" type="primary">rlmH</name>
    <name evidence="6" type="ORF">IMC76_05210</name>
</gene>
<evidence type="ECO:0000256" key="5">
    <source>
        <dbReference type="HAMAP-Rule" id="MF_00658"/>
    </source>
</evidence>
<dbReference type="EMBL" id="CP063078">
    <property type="protein sequence ID" value="QOQ86631.1"/>
    <property type="molecule type" value="Genomic_DNA"/>
</dbReference>
<evidence type="ECO:0000256" key="4">
    <source>
        <dbReference type="ARBA" id="ARBA00038303"/>
    </source>
</evidence>
<dbReference type="InterPro" id="IPR029026">
    <property type="entry name" value="tRNA_m1G_MTases_N"/>
</dbReference>
<keyword evidence="2 5" id="KW-0808">Transferase</keyword>
<evidence type="ECO:0000256" key="3">
    <source>
        <dbReference type="ARBA" id="ARBA00022691"/>
    </source>
</evidence>
<comment type="catalytic activity">
    <reaction evidence="5">
        <text>pseudouridine(1915) in 23S rRNA + S-adenosyl-L-methionine = N(3)-methylpseudouridine(1915) in 23S rRNA + S-adenosyl-L-homocysteine + H(+)</text>
        <dbReference type="Rhea" id="RHEA:42752"/>
        <dbReference type="Rhea" id="RHEA-COMP:10221"/>
        <dbReference type="Rhea" id="RHEA-COMP:10222"/>
        <dbReference type="ChEBI" id="CHEBI:15378"/>
        <dbReference type="ChEBI" id="CHEBI:57856"/>
        <dbReference type="ChEBI" id="CHEBI:59789"/>
        <dbReference type="ChEBI" id="CHEBI:65314"/>
        <dbReference type="ChEBI" id="CHEBI:74486"/>
        <dbReference type="EC" id="2.1.1.177"/>
    </reaction>
</comment>